<organism evidence="1 2">
    <name type="scientific">Zarea fungicola</name>
    <dbReference type="NCBI Taxonomy" id="93591"/>
    <lineage>
        <taxon>Eukaryota</taxon>
        <taxon>Fungi</taxon>
        <taxon>Dikarya</taxon>
        <taxon>Ascomycota</taxon>
        <taxon>Pezizomycotina</taxon>
        <taxon>Sordariomycetes</taxon>
        <taxon>Hypocreomycetidae</taxon>
        <taxon>Hypocreales</taxon>
        <taxon>Cordycipitaceae</taxon>
        <taxon>Zarea</taxon>
    </lineage>
</organism>
<gene>
    <name evidence="1" type="ORF">NQ176_g8501</name>
</gene>
<comment type="caution">
    <text evidence="1">The sequence shown here is derived from an EMBL/GenBank/DDBJ whole genome shotgun (WGS) entry which is preliminary data.</text>
</comment>
<accession>A0ACC1MS14</accession>
<dbReference type="Proteomes" id="UP001143910">
    <property type="component" value="Unassembled WGS sequence"/>
</dbReference>
<evidence type="ECO:0000313" key="2">
    <source>
        <dbReference type="Proteomes" id="UP001143910"/>
    </source>
</evidence>
<proteinExistence type="predicted"/>
<protein>
    <submittedName>
        <fullName evidence="1">Uncharacterized protein</fullName>
    </submittedName>
</protein>
<name>A0ACC1MS14_9HYPO</name>
<dbReference type="EMBL" id="JANJQO010001675">
    <property type="protein sequence ID" value="KAJ2969765.1"/>
    <property type="molecule type" value="Genomic_DNA"/>
</dbReference>
<sequence length="115" mass="12662">MQLDDLTEKLMHAANLKDSLSQNESQAAPVSPAEATKPSLPPGMALNSDKTTEEILADLEKSPLFMTELDEDNEDIMALQALSYEGSALENSADFKERGNECFKVRGFVDAREVR</sequence>
<evidence type="ECO:0000313" key="1">
    <source>
        <dbReference type="EMBL" id="KAJ2969765.1"/>
    </source>
</evidence>
<reference evidence="1" key="1">
    <citation type="submission" date="2022-08" db="EMBL/GenBank/DDBJ databases">
        <title>Genome Sequence of Lecanicillium fungicola.</title>
        <authorList>
            <person name="Buettner E."/>
        </authorList>
    </citation>
    <scope>NUCLEOTIDE SEQUENCE</scope>
    <source>
        <strain evidence="1">Babe33</strain>
    </source>
</reference>
<keyword evidence="2" id="KW-1185">Reference proteome</keyword>